<dbReference type="Pfam" id="PF01824">
    <property type="entry name" value="MatK_N"/>
    <property type="match status" value="1"/>
</dbReference>
<feature type="domain" description="Maturase MatK N-terminal" evidence="4">
    <location>
        <begin position="1"/>
        <end position="59"/>
    </location>
</feature>
<evidence type="ECO:0000256" key="2">
    <source>
        <dbReference type="ARBA" id="ARBA00022664"/>
    </source>
</evidence>
<evidence type="ECO:0000313" key="5">
    <source>
        <dbReference type="EMBL" id="AAB58662.1"/>
    </source>
</evidence>
<sequence>MHYVRYQGKSILASKDTPLLMNKWKYYLVNLWQCHFYVWSHPGRIHINQLSKHSLDFWGYFSSVRLNPSVVRSQMLENSFLINNAPKKLDIIVPIIPLIGSLAKARFCNALGHPISKLIGPIYQILRFSIDFCVYAEIFLIITADPQKRRVCIE</sequence>
<keyword evidence="3" id="KW-0934">Plastid</keyword>
<proteinExistence type="inferred from homology"/>
<dbReference type="GO" id="GO:0006397">
    <property type="term" value="P:mRNA processing"/>
    <property type="evidence" value="ECO:0007669"/>
    <property type="project" value="UniProtKB-KW"/>
</dbReference>
<accession>O03103</accession>
<evidence type="ECO:0000259" key="4">
    <source>
        <dbReference type="Pfam" id="PF01824"/>
    </source>
</evidence>
<reference evidence="5" key="1">
    <citation type="journal article" date="1997" name="Am. J. Bot.">
        <title>Phylogenetic analysis of 'higher' Hamamelididae based on plastid sequence data.</title>
        <authorList>
            <person name="Manos P.S."/>
            <person name="Steele K.P."/>
        </authorList>
    </citation>
    <scope>NUCLEOTIDE SEQUENCE</scope>
</reference>
<dbReference type="EMBL" id="U92861">
    <property type="protein sequence ID" value="AAB58662.1"/>
    <property type="molecule type" value="Genomic_DNA"/>
</dbReference>
<protein>
    <submittedName>
        <fullName evidence="5">Maturase</fullName>
    </submittedName>
</protein>
<keyword evidence="2" id="KW-0507">mRNA processing</keyword>
<dbReference type="AlphaFoldDB" id="O03103"/>
<dbReference type="PANTHER" id="PTHR34811">
    <property type="entry name" value="MATURASE K"/>
    <property type="match status" value="1"/>
</dbReference>
<dbReference type="InterPro" id="IPR002866">
    <property type="entry name" value="Maturase_MatK"/>
</dbReference>
<geneLocation type="chloroplast" evidence="5"/>
<evidence type="ECO:0000256" key="3">
    <source>
        <dbReference type="RuleBase" id="RU004226"/>
    </source>
</evidence>
<dbReference type="InterPro" id="IPR024942">
    <property type="entry name" value="Maturase_MatK_N"/>
</dbReference>
<dbReference type="GO" id="GO:0009507">
    <property type="term" value="C:chloroplast"/>
    <property type="evidence" value="ECO:0007669"/>
    <property type="project" value="InterPro"/>
</dbReference>
<dbReference type="PANTHER" id="PTHR34811:SF1">
    <property type="entry name" value="MATURASE K"/>
    <property type="match status" value="1"/>
</dbReference>
<gene>
    <name evidence="5" type="primary">matK</name>
</gene>
<comment type="function">
    <text evidence="3">Usually encoded in the trnK tRNA gene intron. Probably assists in splicing its own and other chloroplast group II introns.</text>
</comment>
<name>O03103_9ROSI</name>
<organism evidence="5">
    <name type="scientific">Fagus grandifolia</name>
    <name type="common">American beech</name>
    <dbReference type="NCBI Taxonomy" id="60423"/>
    <lineage>
        <taxon>Eukaryota</taxon>
        <taxon>Viridiplantae</taxon>
        <taxon>Streptophyta</taxon>
        <taxon>Embryophyta</taxon>
        <taxon>Tracheophyta</taxon>
        <taxon>Spermatophyta</taxon>
        <taxon>Magnoliopsida</taxon>
        <taxon>eudicotyledons</taxon>
        <taxon>Gunneridae</taxon>
        <taxon>Pentapetalae</taxon>
        <taxon>rosids</taxon>
        <taxon>fabids</taxon>
        <taxon>Fagales</taxon>
        <taxon>Fagaceae</taxon>
        <taxon>Fagus</taxon>
    </lineage>
</organism>
<evidence type="ECO:0000256" key="1">
    <source>
        <dbReference type="ARBA" id="ARBA00006621"/>
    </source>
</evidence>
<comment type="similarity">
    <text evidence="1">Belongs to the intron maturase 2 family. MatK subfamily.</text>
</comment>
<keyword evidence="3 5" id="KW-0150">Chloroplast</keyword>